<feature type="region of interest" description="Disordered" evidence="1">
    <location>
        <begin position="1"/>
        <end position="32"/>
    </location>
</feature>
<accession>A0A9N7Z5V2</accession>
<protein>
    <submittedName>
        <fullName evidence="2">Uncharacterized protein</fullName>
    </submittedName>
</protein>
<comment type="caution">
    <text evidence="2">The sequence shown here is derived from an EMBL/GenBank/DDBJ whole genome shotgun (WGS) entry which is preliminary data.</text>
</comment>
<reference evidence="2" key="1">
    <citation type="submission" date="2020-03" db="EMBL/GenBank/DDBJ databases">
        <authorList>
            <person name="Weist P."/>
        </authorList>
    </citation>
    <scope>NUCLEOTIDE SEQUENCE</scope>
</reference>
<keyword evidence="3" id="KW-1185">Reference proteome</keyword>
<organism evidence="2 3">
    <name type="scientific">Pleuronectes platessa</name>
    <name type="common">European plaice</name>
    <dbReference type="NCBI Taxonomy" id="8262"/>
    <lineage>
        <taxon>Eukaryota</taxon>
        <taxon>Metazoa</taxon>
        <taxon>Chordata</taxon>
        <taxon>Craniata</taxon>
        <taxon>Vertebrata</taxon>
        <taxon>Euteleostomi</taxon>
        <taxon>Actinopterygii</taxon>
        <taxon>Neopterygii</taxon>
        <taxon>Teleostei</taxon>
        <taxon>Neoteleostei</taxon>
        <taxon>Acanthomorphata</taxon>
        <taxon>Carangaria</taxon>
        <taxon>Pleuronectiformes</taxon>
        <taxon>Pleuronectoidei</taxon>
        <taxon>Pleuronectidae</taxon>
        <taxon>Pleuronectes</taxon>
    </lineage>
</organism>
<evidence type="ECO:0000256" key="1">
    <source>
        <dbReference type="SAM" id="MobiDB-lite"/>
    </source>
</evidence>
<dbReference type="Proteomes" id="UP001153269">
    <property type="component" value="Unassembled WGS sequence"/>
</dbReference>
<gene>
    <name evidence="2" type="ORF">PLEPLA_LOCUS40140</name>
</gene>
<evidence type="ECO:0000313" key="2">
    <source>
        <dbReference type="EMBL" id="CAB1452400.1"/>
    </source>
</evidence>
<evidence type="ECO:0000313" key="3">
    <source>
        <dbReference type="Proteomes" id="UP001153269"/>
    </source>
</evidence>
<dbReference type="AlphaFoldDB" id="A0A9N7Z5V2"/>
<name>A0A9N7Z5V2_PLEPL</name>
<proteinExistence type="predicted"/>
<dbReference type="EMBL" id="CADEAL010004126">
    <property type="protein sequence ID" value="CAB1452400.1"/>
    <property type="molecule type" value="Genomic_DNA"/>
</dbReference>
<sequence length="138" mass="15361">MAAANKRAPAGGGVALTHRVTPDPHTQRANSFQRRNCPNLVLDISAGLQRNQNVLLTSPLHREEDKKPDEDLIIIETEAREESLIRWNPLQEFLSEGKRLTSIQPCPAPLGRETSAPLVLFHQSQRCFMITGFSPIAD</sequence>